<reference evidence="2 3" key="1">
    <citation type="journal article" date="2021" name="BMC Biol.">
        <title>Horizontally acquired antibacterial genes associated with adaptive radiation of ladybird beetles.</title>
        <authorList>
            <person name="Li H.S."/>
            <person name="Tang X.F."/>
            <person name="Huang Y.H."/>
            <person name="Xu Z.Y."/>
            <person name="Chen M.L."/>
            <person name="Du X.Y."/>
            <person name="Qiu B.Y."/>
            <person name="Chen P.T."/>
            <person name="Zhang W."/>
            <person name="Slipinski A."/>
            <person name="Escalona H.E."/>
            <person name="Waterhouse R.M."/>
            <person name="Zwick A."/>
            <person name="Pang H."/>
        </authorList>
    </citation>
    <scope>NUCLEOTIDE SEQUENCE [LARGE SCALE GENOMIC DNA]</scope>
    <source>
        <strain evidence="2">SYSU2018</strain>
    </source>
</reference>
<dbReference type="Proteomes" id="UP001516400">
    <property type="component" value="Unassembled WGS sequence"/>
</dbReference>
<feature type="region of interest" description="Disordered" evidence="1">
    <location>
        <begin position="233"/>
        <end position="256"/>
    </location>
</feature>
<gene>
    <name evidence="2" type="ORF">HHI36_008541</name>
</gene>
<dbReference type="EMBL" id="JABFTP020000021">
    <property type="protein sequence ID" value="KAL3269472.1"/>
    <property type="molecule type" value="Genomic_DNA"/>
</dbReference>
<evidence type="ECO:0000313" key="3">
    <source>
        <dbReference type="Proteomes" id="UP001516400"/>
    </source>
</evidence>
<evidence type="ECO:0008006" key="4">
    <source>
        <dbReference type="Google" id="ProtNLM"/>
    </source>
</evidence>
<feature type="non-terminal residue" evidence="2">
    <location>
        <position position="317"/>
    </location>
</feature>
<evidence type="ECO:0000313" key="2">
    <source>
        <dbReference type="EMBL" id="KAL3269472.1"/>
    </source>
</evidence>
<comment type="caution">
    <text evidence="2">The sequence shown here is derived from an EMBL/GenBank/DDBJ whole genome shotgun (WGS) entry which is preliminary data.</text>
</comment>
<evidence type="ECO:0000256" key="1">
    <source>
        <dbReference type="SAM" id="MobiDB-lite"/>
    </source>
</evidence>
<organism evidence="2 3">
    <name type="scientific">Cryptolaemus montrouzieri</name>
    <dbReference type="NCBI Taxonomy" id="559131"/>
    <lineage>
        <taxon>Eukaryota</taxon>
        <taxon>Metazoa</taxon>
        <taxon>Ecdysozoa</taxon>
        <taxon>Arthropoda</taxon>
        <taxon>Hexapoda</taxon>
        <taxon>Insecta</taxon>
        <taxon>Pterygota</taxon>
        <taxon>Neoptera</taxon>
        <taxon>Endopterygota</taxon>
        <taxon>Coleoptera</taxon>
        <taxon>Polyphaga</taxon>
        <taxon>Cucujiformia</taxon>
        <taxon>Coccinelloidea</taxon>
        <taxon>Coccinellidae</taxon>
        <taxon>Scymninae</taxon>
        <taxon>Scymnini</taxon>
        <taxon>Cryptolaemus</taxon>
    </lineage>
</organism>
<dbReference type="AlphaFoldDB" id="A0ABD2MTB4"/>
<protein>
    <recommendedName>
        <fullName evidence="4">Pre-C2HC domain-containing protein</fullName>
    </recommendedName>
</protein>
<keyword evidence="3" id="KW-1185">Reference proteome</keyword>
<sequence length="317" mass="36764">MIRVNIQIDQAYTYRDNIFIKCKNDCYVNKVEEILRKNISDTEANVGVEKMKKPRIKIVAIDKHILSEMGGDSEVEKYIKERNNINFEPYDIKVTDKYSSENKWNIIADVNPDTYRHLMKWRKVYIGSSRNHIHDDFNVNMCFKCKGFNPYGKKCHSDKHCSVVNNMKRKTAQKSKKCINCIRFNAKIDEIDKTKSEDKEIANRDINHAANDEGSCESYKHLLQKTTTIIPRSMDSNHESEQDEEIPTYQEEQTLSEDQEILETECVLVKVLNECMVDGGLMILLVNIRSLNKNSNQLEVLVNSLLIKPDVIACTET</sequence>
<accession>A0ABD2MTB4</accession>
<name>A0ABD2MTB4_9CUCU</name>
<proteinExistence type="predicted"/>